<feature type="transmembrane region" description="Helical" evidence="1">
    <location>
        <begin position="76"/>
        <end position="94"/>
    </location>
</feature>
<evidence type="ECO:0000313" key="3">
    <source>
        <dbReference type="EMBL" id="MCX2562335.1"/>
    </source>
</evidence>
<feature type="domain" description="SMODS and SLOG-associating 2TM effector" evidence="2">
    <location>
        <begin position="43"/>
        <end position="206"/>
    </location>
</feature>
<dbReference type="Pfam" id="PF18186">
    <property type="entry name" value="SLATT_4"/>
    <property type="match status" value="1"/>
</dbReference>
<feature type="non-terminal residue" evidence="3">
    <location>
        <position position="1"/>
    </location>
</feature>
<reference evidence="3 4" key="1">
    <citation type="submission" date="2022-11" db="EMBL/GenBank/DDBJ databases">
        <title>Genome sequencing of Acetobacter type strain.</title>
        <authorList>
            <person name="Heo J."/>
            <person name="Lee D."/>
            <person name="Han B.-H."/>
            <person name="Hong S.-B."/>
            <person name="Kwon S.-W."/>
        </authorList>
    </citation>
    <scope>NUCLEOTIDE SEQUENCE [LARGE SCALE GENOMIC DNA]</scope>
    <source>
        <strain evidence="3 4">KACC 21251</strain>
    </source>
</reference>
<keyword evidence="1" id="KW-1133">Transmembrane helix</keyword>
<keyword evidence="1" id="KW-0812">Transmembrane</keyword>
<dbReference type="NCBIfam" id="NF033632">
    <property type="entry name" value="SLATT_4"/>
    <property type="match status" value="1"/>
</dbReference>
<proteinExistence type="predicted"/>
<sequence length="218" mass="24274">PVSTICQIHASMNSCHGTGKPFTTAIIPSKPDYARGSLRMLTEGQLRECFARLVYSHKTHEKQGDLCAETLRRFKIWQIALSAITTSGTLAVLFTEDFLLKAMTALVSLITLFISGYMKGFDPGATAQKHRDTAADMWAIRESYLSLLTDLVSRIIDEKIARERRDQLQDALAAIYKSAPGTTPKAYNLAQKALQMKEDYTFNPGEIDKFLPPALKRG</sequence>
<dbReference type="Proteomes" id="UP001526446">
    <property type="component" value="Unassembled WGS sequence"/>
</dbReference>
<comment type="caution">
    <text evidence="3">The sequence shown here is derived from an EMBL/GenBank/DDBJ whole genome shotgun (WGS) entry which is preliminary data.</text>
</comment>
<keyword evidence="1" id="KW-0472">Membrane</keyword>
<keyword evidence="4" id="KW-1185">Reference proteome</keyword>
<protein>
    <submittedName>
        <fullName evidence="3">SLATT domain-containing protein</fullName>
    </submittedName>
</protein>
<name>A0ABT3QAN3_9PROT</name>
<evidence type="ECO:0000256" key="1">
    <source>
        <dbReference type="SAM" id="Phobius"/>
    </source>
</evidence>
<evidence type="ECO:0000259" key="2">
    <source>
        <dbReference type="Pfam" id="PF18186"/>
    </source>
</evidence>
<feature type="transmembrane region" description="Helical" evidence="1">
    <location>
        <begin position="100"/>
        <end position="121"/>
    </location>
</feature>
<dbReference type="InterPro" id="IPR040811">
    <property type="entry name" value="SLATT_4"/>
</dbReference>
<gene>
    <name evidence="3" type="ORF">OQ252_13205</name>
</gene>
<dbReference type="EMBL" id="JAPIUX010000055">
    <property type="protein sequence ID" value="MCX2562335.1"/>
    <property type="molecule type" value="Genomic_DNA"/>
</dbReference>
<evidence type="ECO:0000313" key="4">
    <source>
        <dbReference type="Proteomes" id="UP001526446"/>
    </source>
</evidence>
<accession>A0ABT3QAN3</accession>
<dbReference type="RefSeq" id="WP_265794626.1">
    <property type="nucleotide sequence ID" value="NZ_JAPIUX010000055.1"/>
</dbReference>
<organism evidence="3 4">
    <name type="scientific">Acetobacter farinalis</name>
    <dbReference type="NCBI Taxonomy" id="1260984"/>
    <lineage>
        <taxon>Bacteria</taxon>
        <taxon>Pseudomonadati</taxon>
        <taxon>Pseudomonadota</taxon>
        <taxon>Alphaproteobacteria</taxon>
        <taxon>Acetobacterales</taxon>
        <taxon>Acetobacteraceae</taxon>
        <taxon>Acetobacter</taxon>
    </lineage>
</organism>